<keyword evidence="2" id="KW-1185">Reference proteome</keyword>
<dbReference type="EMBL" id="MN988521">
    <property type="protein sequence ID" value="QIG71367.1"/>
    <property type="molecule type" value="Genomic_DNA"/>
</dbReference>
<sequence length="395" mass="45239">MNFLYITRSIDPLAADHRPEAYDRYRFYAPMMSRLAEIGGGDVYLQTRYNPKDYRPGGTIERMERNFRLPKKYKTGDKIDMIVCAIFCPDDDITFNEDLNKFRQTLEDTGAPYIYHDSDKEFSTQDDQQDLFHPGNKNYFLQTISKLPEDDILRSRLRCVATSVPDADYHQILKDNLKVDVTYLPATFWGDWKDKFGYTPLSDRKYDLTFLRDFYLNPKRSVILKNLGTGVSDISVLLGSRSGDPSSRGGYISHKVPTIDFDQMRQGATYNDLSKYMSKSRLTPSTSIYMRVTSKLFEAAESRTLALLFSPCFYSDVVDHPSEADAYLSQLALVIPGSTTVSQLITRIRSLTDEEYLKLVEVQDKLVETVFSIKSDYITGKLTKIITDYVGNVNG</sequence>
<evidence type="ECO:0000313" key="2">
    <source>
        <dbReference type="Proteomes" id="UP000629603"/>
    </source>
</evidence>
<reference evidence="1 2" key="1">
    <citation type="submission" date="2020-01" db="EMBL/GenBank/DDBJ databases">
        <title>Patterns of diversity and host range of bacteriophage communities associated with bean-nodulatin bacteria.</title>
        <authorList>
            <person name="Vann Cauwenberghe J."/>
            <person name="Santamaria R.I."/>
            <person name="Bustos P."/>
            <person name="Juarez S."/>
            <person name="Gonzalez V."/>
        </authorList>
    </citation>
    <scope>NUCLEOTIDE SEQUENCE [LARGE SCALE GENOMIC DNA]</scope>
</reference>
<proteinExistence type="predicted"/>
<evidence type="ECO:0000313" key="1">
    <source>
        <dbReference type="EMBL" id="QIG71367.1"/>
    </source>
</evidence>
<protein>
    <submittedName>
        <fullName evidence="1">Uncharacterized protein</fullName>
    </submittedName>
</protein>
<gene>
    <name evidence="1" type="ORF">EVB93_260</name>
</gene>
<accession>A0A7S5R5B8</accession>
<dbReference type="Proteomes" id="UP000629603">
    <property type="component" value="Segment"/>
</dbReference>
<organism evidence="1 2">
    <name type="scientific">Rhizobium phage RHph_TM30</name>
    <dbReference type="NCBI Taxonomy" id="2509764"/>
    <lineage>
        <taxon>Viruses</taxon>
        <taxon>Duplodnaviria</taxon>
        <taxon>Heunggongvirae</taxon>
        <taxon>Uroviricota</taxon>
        <taxon>Caudoviricetes</taxon>
        <taxon>Kleczkowskaviridae</taxon>
        <taxon>Cuauhnahuacvirus</taxon>
        <taxon>Cuauhnahuacvirus TM30</taxon>
    </lineage>
</organism>
<name>A0A7S5R5B8_9CAUD</name>